<dbReference type="Gene3D" id="3.30.750.24">
    <property type="entry name" value="STAS domain"/>
    <property type="match status" value="1"/>
</dbReference>
<evidence type="ECO:0000256" key="2">
    <source>
        <dbReference type="RuleBase" id="RU003749"/>
    </source>
</evidence>
<dbReference type="PANTHER" id="PTHR33495">
    <property type="entry name" value="ANTI-SIGMA FACTOR ANTAGONIST TM_1081-RELATED-RELATED"/>
    <property type="match status" value="1"/>
</dbReference>
<keyword evidence="5" id="KW-1185">Reference proteome</keyword>
<comment type="similarity">
    <text evidence="1 2">Belongs to the anti-sigma-factor antagonist family.</text>
</comment>
<dbReference type="InterPro" id="IPR036513">
    <property type="entry name" value="STAS_dom_sf"/>
</dbReference>
<evidence type="ECO:0000313" key="5">
    <source>
        <dbReference type="Proteomes" id="UP000321181"/>
    </source>
</evidence>
<dbReference type="RefSeq" id="WP_146902392.1">
    <property type="nucleotide sequence ID" value="NZ_BAAARM010000002.1"/>
</dbReference>
<dbReference type="GO" id="GO:0043856">
    <property type="term" value="F:anti-sigma factor antagonist activity"/>
    <property type="evidence" value="ECO:0007669"/>
    <property type="project" value="InterPro"/>
</dbReference>
<dbReference type="InterPro" id="IPR058548">
    <property type="entry name" value="MlaB-like_STAS"/>
</dbReference>
<dbReference type="Proteomes" id="UP000321181">
    <property type="component" value="Unassembled WGS sequence"/>
</dbReference>
<organism evidence="4 5">
    <name type="scientific">Cellulomonas aerilata</name>
    <dbReference type="NCBI Taxonomy" id="515326"/>
    <lineage>
        <taxon>Bacteria</taxon>
        <taxon>Bacillati</taxon>
        <taxon>Actinomycetota</taxon>
        <taxon>Actinomycetes</taxon>
        <taxon>Micrococcales</taxon>
        <taxon>Cellulomonadaceae</taxon>
        <taxon>Cellulomonas</taxon>
    </lineage>
</organism>
<evidence type="ECO:0000256" key="1">
    <source>
        <dbReference type="ARBA" id="ARBA00009013"/>
    </source>
</evidence>
<evidence type="ECO:0000313" key="4">
    <source>
        <dbReference type="EMBL" id="GEO33824.1"/>
    </source>
</evidence>
<name>A0A512DBG7_9CELL</name>
<proteinExistence type="inferred from homology"/>
<feature type="domain" description="STAS" evidence="3">
    <location>
        <begin position="7"/>
        <end position="103"/>
    </location>
</feature>
<dbReference type="Pfam" id="PF13466">
    <property type="entry name" value="STAS_2"/>
    <property type="match status" value="1"/>
</dbReference>
<dbReference type="PROSITE" id="PS50801">
    <property type="entry name" value="STAS"/>
    <property type="match status" value="1"/>
</dbReference>
<accession>A0A512DBG7</accession>
<dbReference type="OrthoDB" id="9793697at2"/>
<dbReference type="CDD" id="cd07043">
    <property type="entry name" value="STAS_anti-anti-sigma_factors"/>
    <property type="match status" value="1"/>
</dbReference>
<dbReference type="EMBL" id="BJYY01000012">
    <property type="protein sequence ID" value="GEO33824.1"/>
    <property type="molecule type" value="Genomic_DNA"/>
</dbReference>
<dbReference type="InterPro" id="IPR003658">
    <property type="entry name" value="Anti-sigma_ant"/>
</dbReference>
<dbReference type="AlphaFoldDB" id="A0A512DBG7"/>
<dbReference type="SUPFAM" id="SSF52091">
    <property type="entry name" value="SpoIIaa-like"/>
    <property type="match status" value="1"/>
</dbReference>
<dbReference type="PANTHER" id="PTHR33495:SF2">
    <property type="entry name" value="ANTI-SIGMA FACTOR ANTAGONIST TM_1081-RELATED"/>
    <property type="match status" value="1"/>
</dbReference>
<dbReference type="InterPro" id="IPR002645">
    <property type="entry name" value="STAS_dom"/>
</dbReference>
<reference evidence="4 5" key="1">
    <citation type="submission" date="2019-07" db="EMBL/GenBank/DDBJ databases">
        <title>Whole genome shotgun sequence of Cellulomonas aerilata NBRC 106308.</title>
        <authorList>
            <person name="Hosoyama A."/>
            <person name="Uohara A."/>
            <person name="Ohji S."/>
            <person name="Ichikawa N."/>
        </authorList>
    </citation>
    <scope>NUCLEOTIDE SEQUENCE [LARGE SCALE GENOMIC DNA]</scope>
    <source>
        <strain evidence="4 5">NBRC 106308</strain>
    </source>
</reference>
<protein>
    <recommendedName>
        <fullName evidence="2">Anti-sigma factor antagonist</fullName>
    </recommendedName>
</protein>
<sequence length="117" mass="12484">MTAQRTTSFTQAVHDRAVVVHAHGELDVSGAPAFRQALQDAVAAGRPQVVVDLAEVTFLDSAGLSVVFGAQRMLPVSQSMVLANVPERMRRMLRLAAVESVVEVHGPGDPQPWLDGS</sequence>
<gene>
    <name evidence="4" type="ORF">CAE01nite_15490</name>
</gene>
<evidence type="ECO:0000259" key="3">
    <source>
        <dbReference type="PROSITE" id="PS50801"/>
    </source>
</evidence>
<comment type="caution">
    <text evidence="4">The sequence shown here is derived from an EMBL/GenBank/DDBJ whole genome shotgun (WGS) entry which is preliminary data.</text>
</comment>
<dbReference type="NCBIfam" id="TIGR00377">
    <property type="entry name" value="ant_ant_sig"/>
    <property type="match status" value="1"/>
</dbReference>